<protein>
    <submittedName>
        <fullName evidence="1">Group 1 glycosyl transferase</fullName>
    </submittedName>
</protein>
<keyword evidence="1" id="KW-0808">Transferase</keyword>
<dbReference type="SUPFAM" id="SSF53756">
    <property type="entry name" value="UDP-Glycosyltransferase/glycogen phosphorylase"/>
    <property type="match status" value="1"/>
</dbReference>
<dbReference type="PANTHER" id="PTHR12526">
    <property type="entry name" value="GLYCOSYLTRANSFERASE"/>
    <property type="match status" value="1"/>
</dbReference>
<proteinExistence type="predicted"/>
<keyword evidence="2" id="KW-1185">Reference proteome</keyword>
<dbReference type="Proteomes" id="UP000441797">
    <property type="component" value="Unassembled WGS sequence"/>
</dbReference>
<gene>
    <name evidence="1" type="ORF">BWI75_13320</name>
</gene>
<dbReference type="EMBL" id="NAPY01000019">
    <property type="protein sequence ID" value="MUL37291.1"/>
    <property type="molecule type" value="Genomic_DNA"/>
</dbReference>
<dbReference type="GO" id="GO:0016740">
    <property type="term" value="F:transferase activity"/>
    <property type="evidence" value="ECO:0007669"/>
    <property type="project" value="UniProtKB-KW"/>
</dbReference>
<dbReference type="OrthoDB" id="73743at2"/>
<dbReference type="AlphaFoldDB" id="A0A6N8FWG4"/>
<accession>A0A6N8FWG4</accession>
<sequence length="364" mass="41724">MTIKVVFCWSDISGYMAACWRALHQLPDIDVFIVAFQARTETAFSDQLMQGVPCRLLDLKERQDANLIEHLVTENCPDIVVLCGWFHQPYRQLAFASQLHGVTLIMTMDTPWWGTWRQYLTRWVLHSYLKQIDWVVVPGERSWQYARRLGFASARIMRGLYGINYEALASLWQERCQQPWPKSFLFVGRYRHDKGLDVLVEAYRHYRAQVKDPWSLICCGQGSLEHLMQEQPGIEDRGFVQPGDMRDMWRNTGVFLLPSRFDPWPLALVEAASAGLPVICSDACGSAVELIRSEYNGLMIPAEDPAALAQALLTTHKGYDSLLSWGQRSQQLAAPYAAEIWAVRWQKLCYQASQTKKNGKNTNS</sequence>
<dbReference type="CDD" id="cd03801">
    <property type="entry name" value="GT4_PimA-like"/>
    <property type="match status" value="1"/>
</dbReference>
<evidence type="ECO:0000313" key="1">
    <source>
        <dbReference type="EMBL" id="MUL37291.1"/>
    </source>
</evidence>
<organism evidence="1 2">
    <name type="scientific">Gloeocapsopsis dulcis AAB1 = 1H9</name>
    <dbReference type="NCBI Taxonomy" id="1433147"/>
    <lineage>
        <taxon>Bacteria</taxon>
        <taxon>Bacillati</taxon>
        <taxon>Cyanobacteriota</taxon>
        <taxon>Cyanophyceae</taxon>
        <taxon>Oscillatoriophycideae</taxon>
        <taxon>Chroococcales</taxon>
        <taxon>Chroococcaceae</taxon>
        <taxon>Gloeocapsopsis</taxon>
        <taxon>Gloeocapsopsis dulcis</taxon>
    </lineage>
</organism>
<dbReference type="RefSeq" id="WP_105219186.1">
    <property type="nucleotide sequence ID" value="NZ_CAWNSU010000030.1"/>
</dbReference>
<dbReference type="Gene3D" id="3.40.50.2000">
    <property type="entry name" value="Glycogen Phosphorylase B"/>
    <property type="match status" value="2"/>
</dbReference>
<dbReference type="Pfam" id="PF13692">
    <property type="entry name" value="Glyco_trans_1_4"/>
    <property type="match status" value="1"/>
</dbReference>
<evidence type="ECO:0000313" key="2">
    <source>
        <dbReference type="Proteomes" id="UP000441797"/>
    </source>
</evidence>
<reference evidence="1 2" key="1">
    <citation type="journal article" date="2019" name="Front. Microbiol.">
        <title>Genomic Features for Desiccation Tolerance and Sugar Biosynthesis in the Extremophile Gloeocapsopsis sp. UTEX B3054.</title>
        <authorList>
            <person name="Urrejola C."/>
            <person name="Alcorta J."/>
            <person name="Salas L."/>
            <person name="Vasquez M."/>
            <person name="Polz M.F."/>
            <person name="Vicuna R."/>
            <person name="Diez B."/>
        </authorList>
    </citation>
    <scope>NUCLEOTIDE SEQUENCE [LARGE SCALE GENOMIC DNA]</scope>
    <source>
        <strain evidence="1 2">1H9</strain>
    </source>
</reference>
<name>A0A6N8FWG4_9CHRO</name>
<comment type="caution">
    <text evidence="1">The sequence shown here is derived from an EMBL/GenBank/DDBJ whole genome shotgun (WGS) entry which is preliminary data.</text>
</comment>